<protein>
    <submittedName>
        <fullName evidence="4">Uncharacterized protein</fullName>
    </submittedName>
</protein>
<keyword evidence="2" id="KW-0472">Membrane</keyword>
<accession>A0A7Y2H420</accession>
<reference evidence="4 5" key="1">
    <citation type="submission" date="2020-03" db="EMBL/GenBank/DDBJ databases">
        <title>Metabolic flexibility allows generalist bacteria to become dominant in a frequently disturbed ecosystem.</title>
        <authorList>
            <person name="Chen Y.-J."/>
            <person name="Leung P.M."/>
            <person name="Bay S.K."/>
            <person name="Hugenholtz P."/>
            <person name="Kessler A.J."/>
            <person name="Shelley G."/>
            <person name="Waite D.W."/>
            <person name="Cook P.L."/>
            <person name="Greening C."/>
        </authorList>
    </citation>
    <scope>NUCLEOTIDE SEQUENCE [LARGE SCALE GENOMIC DNA]</scope>
    <source>
        <strain evidence="4">SS_bin_28</strain>
    </source>
</reference>
<sequence>MRMRSWGVAVLLSSFLWVGAEAQEISEALENSYPTNLNMLTEAANAAVSEMFLNFSLPPGSSLLLEAEADHEAQWFVQTLLLDRLSDAGYVAYLKHVDPPVEPANRPKGKGEEGEESSDGAEIQTDDPPTGSPGDAGADPGPPRTLSDSVKETAKIGDGPGSGSMVIARENPETDYILRFRVAECAVTYPHSYKKSPLGGRTVQRLASVNLFATLLTGKEESVAWVGRGDAERLDLVPAGKLSLLEGKTFPFSRPVLNTRGYGAIVEPALVTGIVLGLVYLFYTNQN</sequence>
<evidence type="ECO:0000256" key="2">
    <source>
        <dbReference type="SAM" id="Phobius"/>
    </source>
</evidence>
<dbReference type="AlphaFoldDB" id="A0A7Y2H420"/>
<gene>
    <name evidence="4" type="ORF">HKN21_16350</name>
</gene>
<name>A0A7Y2H420_UNCEI</name>
<dbReference type="Proteomes" id="UP000547674">
    <property type="component" value="Unassembled WGS sequence"/>
</dbReference>
<keyword evidence="2" id="KW-1133">Transmembrane helix</keyword>
<evidence type="ECO:0000313" key="4">
    <source>
        <dbReference type="EMBL" id="NNF08333.1"/>
    </source>
</evidence>
<keyword evidence="2" id="KW-0812">Transmembrane</keyword>
<dbReference type="EMBL" id="JABDJR010000656">
    <property type="protein sequence ID" value="NNF08333.1"/>
    <property type="molecule type" value="Genomic_DNA"/>
</dbReference>
<organism evidence="4 5">
    <name type="scientific">Eiseniibacteriota bacterium</name>
    <dbReference type="NCBI Taxonomy" id="2212470"/>
    <lineage>
        <taxon>Bacteria</taxon>
        <taxon>Candidatus Eiseniibacteriota</taxon>
    </lineage>
</organism>
<feature type="chain" id="PRO_5031146610" evidence="3">
    <location>
        <begin position="23"/>
        <end position="287"/>
    </location>
</feature>
<evidence type="ECO:0000313" key="5">
    <source>
        <dbReference type="Proteomes" id="UP000547674"/>
    </source>
</evidence>
<proteinExistence type="predicted"/>
<feature type="transmembrane region" description="Helical" evidence="2">
    <location>
        <begin position="261"/>
        <end position="283"/>
    </location>
</feature>
<feature type="compositionally biased region" description="Low complexity" evidence="1">
    <location>
        <begin position="126"/>
        <end position="139"/>
    </location>
</feature>
<feature type="region of interest" description="Disordered" evidence="1">
    <location>
        <begin position="99"/>
        <end position="167"/>
    </location>
</feature>
<evidence type="ECO:0000256" key="1">
    <source>
        <dbReference type="SAM" id="MobiDB-lite"/>
    </source>
</evidence>
<keyword evidence="3" id="KW-0732">Signal</keyword>
<feature type="signal peptide" evidence="3">
    <location>
        <begin position="1"/>
        <end position="22"/>
    </location>
</feature>
<comment type="caution">
    <text evidence="4">The sequence shown here is derived from an EMBL/GenBank/DDBJ whole genome shotgun (WGS) entry which is preliminary data.</text>
</comment>
<evidence type="ECO:0000256" key="3">
    <source>
        <dbReference type="SAM" id="SignalP"/>
    </source>
</evidence>